<reference evidence="1" key="1">
    <citation type="submission" date="2020-05" db="UniProtKB">
        <authorList>
            <consortium name="EnsemblMetazoa"/>
        </authorList>
    </citation>
    <scope>IDENTIFICATION</scope>
    <source>
        <strain evidence="1">Aabys</strain>
    </source>
</reference>
<dbReference type="EnsemblMetazoa" id="MDOA011278-RB">
    <property type="protein sequence ID" value="MDOA011278-PB"/>
    <property type="gene ID" value="MDOA011278"/>
</dbReference>
<dbReference type="OrthoDB" id="6344789at2759"/>
<sequence length="127" mass="14344">MPYIIIRGNLASYSHKYPWRVLVSGLKAPDIEQLNKFSCGGLVDETTIVYLVHPCHILSALEILGFRVVASSSTAVKQDYNEYMWTMRKEFAEPEPLETESVVRENLSNIGREAASLGNYQKVHSPE</sequence>
<dbReference type="GO" id="GO:0009890">
    <property type="term" value="P:negative regulation of biosynthetic process"/>
    <property type="evidence" value="ECO:0007669"/>
    <property type="project" value="InterPro"/>
</dbReference>
<gene>
    <name evidence="1" type="primary">101898503</name>
    <name evidence="3" type="synonym">LOC101898503</name>
</gene>
<dbReference type="KEGG" id="mde:101898503"/>
<dbReference type="AlphaFoldDB" id="A0A1I8N3X3"/>
<organism evidence="1">
    <name type="scientific">Musca domestica</name>
    <name type="common">House fly</name>
    <dbReference type="NCBI Taxonomy" id="7370"/>
    <lineage>
        <taxon>Eukaryota</taxon>
        <taxon>Metazoa</taxon>
        <taxon>Ecdysozoa</taxon>
        <taxon>Arthropoda</taxon>
        <taxon>Hexapoda</taxon>
        <taxon>Insecta</taxon>
        <taxon>Pterygota</taxon>
        <taxon>Neoptera</taxon>
        <taxon>Endopterygota</taxon>
        <taxon>Diptera</taxon>
        <taxon>Brachycera</taxon>
        <taxon>Muscomorpha</taxon>
        <taxon>Muscoidea</taxon>
        <taxon>Muscidae</taxon>
        <taxon>Musca</taxon>
    </lineage>
</organism>
<evidence type="ECO:0000313" key="2">
    <source>
        <dbReference type="Proteomes" id="UP001652621"/>
    </source>
</evidence>
<dbReference type="Gene3D" id="3.30.1410.10">
    <property type="entry name" value="GTP cyclohydrolase I feedback regulatory protein GFRP"/>
    <property type="match status" value="1"/>
</dbReference>
<dbReference type="VEuPathDB" id="VectorBase:MDOMA2_014191"/>
<proteinExistence type="predicted"/>
<reference evidence="3" key="2">
    <citation type="submission" date="2025-04" db="UniProtKB">
        <authorList>
            <consortium name="RefSeq"/>
        </authorList>
    </citation>
    <scope>IDENTIFICATION</scope>
    <source>
        <strain evidence="3">Aabys</strain>
    </source>
</reference>
<evidence type="ECO:0000313" key="1">
    <source>
        <dbReference type="EnsemblMetazoa" id="MDOA011278-PB"/>
    </source>
</evidence>
<name>A0A1I8N3X3_MUSDO</name>
<dbReference type="VEuPathDB" id="VectorBase:MDOA011278"/>
<protein>
    <submittedName>
        <fullName evidence="3">Uncharacterized protein LOC101898503 isoform X1</fullName>
    </submittedName>
</protein>
<dbReference type="Proteomes" id="UP001652621">
    <property type="component" value="Unplaced"/>
</dbReference>
<accession>A0A1I8N3X3</accession>
<dbReference type="GeneID" id="101898503"/>
<keyword evidence="2" id="KW-1185">Reference proteome</keyword>
<dbReference type="InterPro" id="IPR036717">
    <property type="entry name" value="GFRP_sf"/>
</dbReference>
<evidence type="ECO:0000313" key="3">
    <source>
        <dbReference type="RefSeq" id="XP_011293711.1"/>
    </source>
</evidence>
<dbReference type="RefSeq" id="XP_011293711.1">
    <property type="nucleotide sequence ID" value="XM_011295409.2"/>
</dbReference>
<dbReference type="eggNOG" id="ENOG502S1GR">
    <property type="taxonomic scope" value="Eukaryota"/>
</dbReference>